<dbReference type="GO" id="GO:0048269">
    <property type="term" value="C:methionine adenosyltransferase complex"/>
    <property type="evidence" value="ECO:0007669"/>
    <property type="project" value="TreeGrafter"/>
</dbReference>
<dbReference type="InterPro" id="IPR005913">
    <property type="entry name" value="dTDP_dehydrorham_reduct"/>
</dbReference>
<dbReference type="GO" id="GO:0006556">
    <property type="term" value="P:S-adenosylmethionine biosynthetic process"/>
    <property type="evidence" value="ECO:0007669"/>
    <property type="project" value="UniProtKB-UniPathway"/>
</dbReference>
<dbReference type="InterPro" id="IPR029903">
    <property type="entry name" value="RmlD-like-bd"/>
</dbReference>
<dbReference type="FunFam" id="3.40.50.720:FF:000357">
    <property type="entry name" value="Methionine adenosyltransferase 2 subunit beta"/>
    <property type="match status" value="1"/>
</dbReference>
<dbReference type="EMBL" id="SPNW01000015">
    <property type="protein sequence ID" value="TIA90959.1"/>
    <property type="molecule type" value="Genomic_DNA"/>
</dbReference>
<dbReference type="PANTHER" id="PTHR10491">
    <property type="entry name" value="DTDP-4-DEHYDRORHAMNOSE REDUCTASE"/>
    <property type="match status" value="1"/>
</dbReference>
<dbReference type="UniPathway" id="UPA00315">
    <property type="reaction ID" value="UER00080"/>
</dbReference>
<proteinExistence type="predicted"/>
<dbReference type="Pfam" id="PF04321">
    <property type="entry name" value="RmlD_sub_bind"/>
    <property type="match status" value="1"/>
</dbReference>
<dbReference type="InterPro" id="IPR036291">
    <property type="entry name" value="NAD(P)-bd_dom_sf"/>
</dbReference>
<evidence type="ECO:0000259" key="1">
    <source>
        <dbReference type="Pfam" id="PF04321"/>
    </source>
</evidence>
<dbReference type="CDD" id="cd05254">
    <property type="entry name" value="dTDP_HR_like_SDR_e"/>
    <property type="match status" value="1"/>
</dbReference>
<feature type="domain" description="RmlD-like substrate binding" evidence="1">
    <location>
        <begin position="5"/>
        <end position="284"/>
    </location>
</feature>
<evidence type="ECO:0000313" key="2">
    <source>
        <dbReference type="EMBL" id="TIA90959.1"/>
    </source>
</evidence>
<gene>
    <name evidence="2" type="ORF">E3P99_01312</name>
</gene>
<dbReference type="PANTHER" id="PTHR10491:SF4">
    <property type="entry name" value="METHIONINE ADENOSYLTRANSFERASE 2 SUBUNIT BETA"/>
    <property type="match status" value="1"/>
</dbReference>
<organism evidence="2 3">
    <name type="scientific">Wallemia hederae</name>
    <dbReference type="NCBI Taxonomy" id="1540922"/>
    <lineage>
        <taxon>Eukaryota</taxon>
        <taxon>Fungi</taxon>
        <taxon>Dikarya</taxon>
        <taxon>Basidiomycota</taxon>
        <taxon>Wallemiomycotina</taxon>
        <taxon>Wallemiomycetes</taxon>
        <taxon>Wallemiales</taxon>
        <taxon>Wallemiaceae</taxon>
        <taxon>Wallemia</taxon>
    </lineage>
</organism>
<dbReference type="AlphaFoldDB" id="A0A4T0FR27"/>
<name>A0A4T0FR27_9BASI</name>
<sequence>MSQVKVLVTGASGLLGRAIMRKLRADAAFNVVGLGFSRVGDGIERCDITNDAELKSVIEKHSPDVVIHAAAERRPDVAANDPAATEHLNVAVSANIAKLAESVGAALLYISTDYVFDGTKPPYEVTDTPNPLNLYGKTKLGGEQAVRAHNKRSVVVRVPVLYGEVEENKESAVNILIDAVKEAQNAPKKFEHFAKRFPTNVDNVAGALAALSKWVKECTDKDIEHTIHYTSTQPFTKYEMACIFADILKLSKQNLVADTEEPTGAAAVSRPKDCQLSRRVFDNLGLSVDEGVQFVDFFSKYLTA</sequence>
<dbReference type="OrthoDB" id="6235964at2759"/>
<comment type="caution">
    <text evidence="2">The sequence shown here is derived from an EMBL/GenBank/DDBJ whole genome shotgun (WGS) entry which is preliminary data.</text>
</comment>
<dbReference type="Proteomes" id="UP000310189">
    <property type="component" value="Unassembled WGS sequence"/>
</dbReference>
<evidence type="ECO:0000313" key="3">
    <source>
        <dbReference type="Proteomes" id="UP000310189"/>
    </source>
</evidence>
<keyword evidence="3" id="KW-1185">Reference proteome</keyword>
<dbReference type="Gene3D" id="3.40.50.720">
    <property type="entry name" value="NAD(P)-binding Rossmann-like Domain"/>
    <property type="match status" value="1"/>
</dbReference>
<accession>A0A4T0FR27</accession>
<reference evidence="2 3" key="1">
    <citation type="submission" date="2019-03" db="EMBL/GenBank/DDBJ databases">
        <title>Sequencing 23 genomes of Wallemia ichthyophaga.</title>
        <authorList>
            <person name="Gostincar C."/>
        </authorList>
    </citation>
    <scope>NUCLEOTIDE SEQUENCE [LARGE SCALE GENOMIC DNA]</scope>
    <source>
        <strain evidence="2 3">EXF-5753</strain>
    </source>
</reference>
<dbReference type="SUPFAM" id="SSF51735">
    <property type="entry name" value="NAD(P)-binding Rossmann-fold domains"/>
    <property type="match status" value="1"/>
</dbReference>
<protein>
    <recommendedName>
        <fullName evidence="1">RmlD-like substrate binding domain-containing protein</fullName>
    </recommendedName>
</protein>
<dbReference type="GO" id="GO:0048270">
    <property type="term" value="F:methionine adenosyltransferase regulator activity"/>
    <property type="evidence" value="ECO:0007669"/>
    <property type="project" value="TreeGrafter"/>
</dbReference>